<keyword evidence="2" id="KW-1185">Reference proteome</keyword>
<protein>
    <submittedName>
        <fullName evidence="1">Uncharacterized protein</fullName>
    </submittedName>
</protein>
<evidence type="ECO:0000313" key="1">
    <source>
        <dbReference type="EMBL" id="KAK9742968.1"/>
    </source>
</evidence>
<dbReference type="Proteomes" id="UP001443914">
    <property type="component" value="Unassembled WGS sequence"/>
</dbReference>
<name>A0AAW1M1W4_SAPOF</name>
<sequence length="80" mass="9256">MSKKNNLATRRRLHEFELQREKQAKEKKTMKLQAKKNSMKLDGVNKKKNKRNFVVGKKKLKTKLSATAKAKAAQAMELDN</sequence>
<proteinExistence type="predicted"/>
<gene>
    <name evidence="1" type="ORF">RND81_03G208300</name>
</gene>
<dbReference type="AlphaFoldDB" id="A0AAW1M1W4"/>
<dbReference type="PANTHER" id="PTHR36745:SF1">
    <property type="entry name" value="OS02G0824400 PROTEIN"/>
    <property type="match status" value="1"/>
</dbReference>
<dbReference type="EMBL" id="JBDFQZ010000003">
    <property type="protein sequence ID" value="KAK9742968.1"/>
    <property type="molecule type" value="Genomic_DNA"/>
</dbReference>
<evidence type="ECO:0000313" key="2">
    <source>
        <dbReference type="Proteomes" id="UP001443914"/>
    </source>
</evidence>
<organism evidence="1 2">
    <name type="scientific">Saponaria officinalis</name>
    <name type="common">Common soapwort</name>
    <name type="synonym">Lychnis saponaria</name>
    <dbReference type="NCBI Taxonomy" id="3572"/>
    <lineage>
        <taxon>Eukaryota</taxon>
        <taxon>Viridiplantae</taxon>
        <taxon>Streptophyta</taxon>
        <taxon>Embryophyta</taxon>
        <taxon>Tracheophyta</taxon>
        <taxon>Spermatophyta</taxon>
        <taxon>Magnoliopsida</taxon>
        <taxon>eudicotyledons</taxon>
        <taxon>Gunneridae</taxon>
        <taxon>Pentapetalae</taxon>
        <taxon>Caryophyllales</taxon>
        <taxon>Caryophyllaceae</taxon>
        <taxon>Caryophylleae</taxon>
        <taxon>Saponaria</taxon>
    </lineage>
</organism>
<reference evidence="1" key="1">
    <citation type="submission" date="2024-03" db="EMBL/GenBank/DDBJ databases">
        <title>WGS assembly of Saponaria officinalis var. Norfolk2.</title>
        <authorList>
            <person name="Jenkins J."/>
            <person name="Shu S."/>
            <person name="Grimwood J."/>
            <person name="Barry K."/>
            <person name="Goodstein D."/>
            <person name="Schmutz J."/>
            <person name="Leebens-Mack J."/>
            <person name="Osbourn A."/>
        </authorList>
    </citation>
    <scope>NUCLEOTIDE SEQUENCE [LARGE SCALE GENOMIC DNA]</scope>
    <source>
        <strain evidence="1">JIC</strain>
    </source>
</reference>
<accession>A0AAW1M1W4</accession>
<dbReference type="PANTHER" id="PTHR36745">
    <property type="entry name" value="OS02G0824400 PROTEIN"/>
    <property type="match status" value="1"/>
</dbReference>
<comment type="caution">
    <text evidence="1">The sequence shown here is derived from an EMBL/GenBank/DDBJ whole genome shotgun (WGS) entry which is preliminary data.</text>
</comment>